<proteinExistence type="predicted"/>
<gene>
    <name evidence="2" type="ORF">SAMN04487910_2633</name>
</gene>
<feature type="chain" id="PRO_5011497165" description="Lipoprotein" evidence="1">
    <location>
        <begin position="19"/>
        <end position="189"/>
    </location>
</feature>
<name>A0A1H7QPE2_AQUAM</name>
<dbReference type="EMBL" id="FOAB01000004">
    <property type="protein sequence ID" value="SEL49608.1"/>
    <property type="molecule type" value="Genomic_DNA"/>
</dbReference>
<evidence type="ECO:0000256" key="1">
    <source>
        <dbReference type="SAM" id="SignalP"/>
    </source>
</evidence>
<reference evidence="3" key="1">
    <citation type="submission" date="2016-10" db="EMBL/GenBank/DDBJ databases">
        <authorList>
            <person name="Varghese N."/>
            <person name="Submissions S."/>
        </authorList>
    </citation>
    <scope>NUCLEOTIDE SEQUENCE [LARGE SCALE GENOMIC DNA]</scope>
    <source>
        <strain evidence="3">DSM 25232 / NCIMB 14723 / 92V</strain>
    </source>
</reference>
<dbReference type="AlphaFoldDB" id="A0A1H7QPE2"/>
<dbReference type="RefSeq" id="WP_091409153.1">
    <property type="nucleotide sequence ID" value="NZ_FOAB01000004.1"/>
</dbReference>
<organism evidence="2 3">
    <name type="scientific">Aquimarina amphilecti</name>
    <dbReference type="NCBI Taxonomy" id="1038014"/>
    <lineage>
        <taxon>Bacteria</taxon>
        <taxon>Pseudomonadati</taxon>
        <taxon>Bacteroidota</taxon>
        <taxon>Flavobacteriia</taxon>
        <taxon>Flavobacteriales</taxon>
        <taxon>Flavobacteriaceae</taxon>
        <taxon>Aquimarina</taxon>
    </lineage>
</organism>
<sequence length="189" mass="21877">MKLLKLPFIIMIVSCLTACNLTLNPNGSRPNNPYFITTEQIIVKGITVPVGTSLEYKKHFFKKGEQGSIMNEKYLTGFNLPKDKTIDWGDVPINAIHKFFNEDMSGYTVYANFEKVPSSKTTFYTKWKEEGCDLGITVKNRDDWSFNKSNILDIESCSVIYQRYNKYDEKQQDFLDVMYEALMGVRTRN</sequence>
<evidence type="ECO:0000313" key="3">
    <source>
        <dbReference type="Proteomes" id="UP000198521"/>
    </source>
</evidence>
<evidence type="ECO:0008006" key="4">
    <source>
        <dbReference type="Google" id="ProtNLM"/>
    </source>
</evidence>
<accession>A0A1H7QPE2</accession>
<dbReference type="Proteomes" id="UP000198521">
    <property type="component" value="Unassembled WGS sequence"/>
</dbReference>
<keyword evidence="3" id="KW-1185">Reference proteome</keyword>
<dbReference type="OrthoDB" id="6699667at2"/>
<evidence type="ECO:0000313" key="2">
    <source>
        <dbReference type="EMBL" id="SEL49608.1"/>
    </source>
</evidence>
<protein>
    <recommendedName>
        <fullName evidence="4">Lipoprotein</fullName>
    </recommendedName>
</protein>
<feature type="signal peptide" evidence="1">
    <location>
        <begin position="1"/>
        <end position="18"/>
    </location>
</feature>
<keyword evidence="1" id="KW-0732">Signal</keyword>